<proteinExistence type="predicted"/>
<dbReference type="RefSeq" id="WP_311904353.1">
    <property type="nucleotide sequence ID" value="NZ_JARQDV010000009.1"/>
</dbReference>
<evidence type="ECO:0000313" key="2">
    <source>
        <dbReference type="Proteomes" id="UP001268896"/>
    </source>
</evidence>
<gene>
    <name evidence="1" type="ORF">P7I32_13145</name>
</gene>
<dbReference type="EMBL" id="JARQDV010000009">
    <property type="protein sequence ID" value="MDT2965557.1"/>
    <property type="molecule type" value="Genomic_DNA"/>
</dbReference>
<sequence length="100" mass="11786">MKYLKIDDNKGYFFKENAWVPIDQIIKEDIFELISLAVLPKDGTTFEMDEFSEEKLQHGVHKIIYKSIHDKLFELIKDKENIQDSVNQQFASALQKYSTN</sequence>
<evidence type="ECO:0000313" key="1">
    <source>
        <dbReference type="EMBL" id="MDT2965557.1"/>
    </source>
</evidence>
<dbReference type="AlphaFoldDB" id="A0AAW8UP93"/>
<name>A0AAW8UP93_ENTCA</name>
<dbReference type="Proteomes" id="UP001268896">
    <property type="component" value="Unassembled WGS sequence"/>
</dbReference>
<comment type="caution">
    <text evidence="1">The sequence shown here is derived from an EMBL/GenBank/DDBJ whole genome shotgun (WGS) entry which is preliminary data.</text>
</comment>
<organism evidence="1 2">
    <name type="scientific">Enterococcus casseliflavus</name>
    <name type="common">Enterococcus flavescens</name>
    <dbReference type="NCBI Taxonomy" id="37734"/>
    <lineage>
        <taxon>Bacteria</taxon>
        <taxon>Bacillati</taxon>
        <taxon>Bacillota</taxon>
        <taxon>Bacilli</taxon>
        <taxon>Lactobacillales</taxon>
        <taxon>Enterococcaceae</taxon>
        <taxon>Enterococcus</taxon>
    </lineage>
</organism>
<reference evidence="1" key="1">
    <citation type="submission" date="2023-03" db="EMBL/GenBank/DDBJ databases">
        <authorList>
            <person name="Shen W."/>
            <person name="Cai J."/>
        </authorList>
    </citation>
    <scope>NUCLEOTIDE SEQUENCE</scope>
    <source>
        <strain evidence="1">K72-2</strain>
    </source>
</reference>
<protein>
    <submittedName>
        <fullName evidence="1">Uncharacterized protein</fullName>
    </submittedName>
</protein>
<accession>A0AAW8UP93</accession>